<evidence type="ECO:0000256" key="3">
    <source>
        <dbReference type="ARBA" id="ARBA00023136"/>
    </source>
</evidence>
<organism evidence="6 7">
    <name type="scientific">Mesorhizobium hungaricum</name>
    <dbReference type="NCBI Taxonomy" id="1566387"/>
    <lineage>
        <taxon>Bacteria</taxon>
        <taxon>Pseudomonadati</taxon>
        <taxon>Pseudomonadota</taxon>
        <taxon>Alphaproteobacteria</taxon>
        <taxon>Hyphomicrobiales</taxon>
        <taxon>Phyllobacteriaceae</taxon>
        <taxon>Mesorhizobium</taxon>
    </lineage>
</organism>
<feature type="transmembrane region" description="Helical" evidence="4">
    <location>
        <begin position="251"/>
        <end position="270"/>
    </location>
</feature>
<feature type="transmembrane region" description="Helical" evidence="4">
    <location>
        <begin position="218"/>
        <end position="239"/>
    </location>
</feature>
<evidence type="ECO:0000256" key="4">
    <source>
        <dbReference type="SAM" id="Phobius"/>
    </source>
</evidence>
<protein>
    <recommendedName>
        <fullName evidence="5">Major facilitator superfamily (MFS) profile domain-containing protein</fullName>
    </recommendedName>
</protein>
<dbReference type="GO" id="GO:0022857">
    <property type="term" value="F:transmembrane transporter activity"/>
    <property type="evidence" value="ECO:0007669"/>
    <property type="project" value="InterPro"/>
</dbReference>
<dbReference type="InterPro" id="IPR050327">
    <property type="entry name" value="Proton-linked_MCT"/>
</dbReference>
<evidence type="ECO:0000256" key="2">
    <source>
        <dbReference type="ARBA" id="ARBA00022989"/>
    </source>
</evidence>
<dbReference type="PROSITE" id="PS50850">
    <property type="entry name" value="MFS"/>
    <property type="match status" value="1"/>
</dbReference>
<dbReference type="Proteomes" id="UP000094412">
    <property type="component" value="Unassembled WGS sequence"/>
</dbReference>
<dbReference type="RefSeq" id="WP_065997036.1">
    <property type="nucleotide sequence ID" value="NZ_MDEO01000028.1"/>
</dbReference>
<dbReference type="Pfam" id="PF07690">
    <property type="entry name" value="MFS_1"/>
    <property type="match status" value="1"/>
</dbReference>
<feature type="domain" description="Major facilitator superfamily (MFS) profile" evidence="5">
    <location>
        <begin position="13"/>
        <end position="393"/>
    </location>
</feature>
<feature type="transmembrane region" description="Helical" evidence="4">
    <location>
        <begin position="82"/>
        <end position="104"/>
    </location>
</feature>
<comment type="caution">
    <text evidence="6">The sequence shown here is derived from an EMBL/GenBank/DDBJ whole genome shotgun (WGS) entry which is preliminary data.</text>
</comment>
<dbReference type="InterPro" id="IPR020846">
    <property type="entry name" value="MFS_dom"/>
</dbReference>
<reference evidence="6 7" key="1">
    <citation type="submission" date="2016-08" db="EMBL/GenBank/DDBJ databases">
        <title>Whole genome sequence of Mesorhizobium sp. strain UASWS1009 isolated from industrial sewage.</title>
        <authorList>
            <person name="Crovadore J."/>
            <person name="Calmin G."/>
            <person name="Chablais R."/>
            <person name="Cochard B."/>
            <person name="Lefort F."/>
        </authorList>
    </citation>
    <scope>NUCLEOTIDE SEQUENCE [LARGE SCALE GENOMIC DNA]</scope>
    <source>
        <strain evidence="6 7">UASWS1009</strain>
    </source>
</reference>
<dbReference type="SUPFAM" id="SSF103473">
    <property type="entry name" value="MFS general substrate transporter"/>
    <property type="match status" value="1"/>
</dbReference>
<accession>A0A1C2E386</accession>
<keyword evidence="2 4" id="KW-1133">Transmembrane helix</keyword>
<feature type="transmembrane region" description="Helical" evidence="4">
    <location>
        <begin position="339"/>
        <end position="362"/>
    </location>
</feature>
<dbReference type="EMBL" id="MDEO01000028">
    <property type="protein sequence ID" value="OCX21376.1"/>
    <property type="molecule type" value="Genomic_DNA"/>
</dbReference>
<name>A0A1C2E386_9HYPH</name>
<evidence type="ECO:0000313" key="6">
    <source>
        <dbReference type="EMBL" id="OCX21376.1"/>
    </source>
</evidence>
<feature type="transmembrane region" description="Helical" evidence="4">
    <location>
        <begin position="18"/>
        <end position="40"/>
    </location>
</feature>
<feature type="transmembrane region" description="Helical" evidence="4">
    <location>
        <begin position="368"/>
        <end position="389"/>
    </location>
</feature>
<dbReference type="AlphaFoldDB" id="A0A1C2E386"/>
<feature type="transmembrane region" description="Helical" evidence="4">
    <location>
        <begin position="52"/>
        <end position="70"/>
    </location>
</feature>
<proteinExistence type="predicted"/>
<evidence type="ECO:0000259" key="5">
    <source>
        <dbReference type="PROSITE" id="PS50850"/>
    </source>
</evidence>
<dbReference type="PANTHER" id="PTHR11360">
    <property type="entry name" value="MONOCARBOXYLATE TRANSPORTER"/>
    <property type="match status" value="1"/>
</dbReference>
<feature type="transmembrane region" description="Helical" evidence="4">
    <location>
        <begin position="141"/>
        <end position="159"/>
    </location>
</feature>
<dbReference type="Gene3D" id="1.20.1250.20">
    <property type="entry name" value="MFS general substrate transporter like domains"/>
    <property type="match status" value="1"/>
</dbReference>
<dbReference type="InterPro" id="IPR011701">
    <property type="entry name" value="MFS"/>
</dbReference>
<dbReference type="OrthoDB" id="8101319at2"/>
<keyword evidence="1 4" id="KW-0812">Transmembrane</keyword>
<gene>
    <name evidence="6" type="ORF">QV13_06840</name>
</gene>
<feature type="transmembrane region" description="Helical" evidence="4">
    <location>
        <begin position="171"/>
        <end position="190"/>
    </location>
</feature>
<keyword evidence="3 4" id="KW-0472">Membrane</keyword>
<dbReference type="STRING" id="1566387.QV13_06840"/>
<keyword evidence="7" id="KW-1185">Reference proteome</keyword>
<feature type="transmembrane region" description="Helical" evidence="4">
    <location>
        <begin position="110"/>
        <end position="129"/>
    </location>
</feature>
<dbReference type="InterPro" id="IPR036259">
    <property type="entry name" value="MFS_trans_sf"/>
</dbReference>
<sequence>MADQLSVVTPRDCAAQRLLAAILVNIAMGTIYAWGVFMLPLETYLAVSRAELSIVPTVALIGFTMGMVLHDRLLRFLGRVKHSVFAFALTGGGFLLFAALPGYWSLLVGYGALFGLGSGLGYGLALALASAASAQNRPATIGITVAAFASSGIAMPLALAKFTTSHSVAHVFAYVALAIFAIGACATALLGERQKEEGHAEKRDAPPASGVAMSGWNFIRLAIIFFCICFVGLMTISQLAGIVSSHALDALVGYSLSILTLGYLVGSLFGGYAARSLGSWRALLLASAVTALGLIFLSLATPASALVGAACIGATFGSSASLMPTLIGELYGSERIGEIYGRLMISYGLAGLAGPWGSGVLYDTFGGYGPAVMTGLVACTISAVLAVSFRKLS</sequence>
<evidence type="ECO:0000313" key="7">
    <source>
        <dbReference type="Proteomes" id="UP000094412"/>
    </source>
</evidence>
<feature type="transmembrane region" description="Helical" evidence="4">
    <location>
        <begin position="282"/>
        <end position="300"/>
    </location>
</feature>
<evidence type="ECO:0000256" key="1">
    <source>
        <dbReference type="ARBA" id="ARBA00022692"/>
    </source>
</evidence>
<feature type="transmembrane region" description="Helical" evidence="4">
    <location>
        <begin position="306"/>
        <end position="327"/>
    </location>
</feature>